<name>A0A3N2CTH4_9ACTN</name>
<organism evidence="1 2">
    <name type="scientific">Nocardioides aurantiacus</name>
    <dbReference type="NCBI Taxonomy" id="86796"/>
    <lineage>
        <taxon>Bacteria</taxon>
        <taxon>Bacillati</taxon>
        <taxon>Actinomycetota</taxon>
        <taxon>Actinomycetes</taxon>
        <taxon>Propionibacteriales</taxon>
        <taxon>Nocardioidaceae</taxon>
        <taxon>Nocardioides</taxon>
    </lineage>
</organism>
<evidence type="ECO:0000313" key="2">
    <source>
        <dbReference type="Proteomes" id="UP000281738"/>
    </source>
</evidence>
<dbReference type="EMBL" id="RKHO01000001">
    <property type="protein sequence ID" value="ROR90840.1"/>
    <property type="molecule type" value="Genomic_DNA"/>
</dbReference>
<reference evidence="1 2" key="1">
    <citation type="submission" date="2018-11" db="EMBL/GenBank/DDBJ databases">
        <title>Sequencing the genomes of 1000 actinobacteria strains.</title>
        <authorList>
            <person name="Klenk H.-P."/>
        </authorList>
    </citation>
    <scope>NUCLEOTIDE SEQUENCE [LARGE SCALE GENOMIC DNA]</scope>
    <source>
        <strain evidence="1 2">DSM 12652</strain>
    </source>
</reference>
<protein>
    <recommendedName>
        <fullName evidence="3">Transglutaminase superfamily protein</fullName>
    </recommendedName>
</protein>
<dbReference type="RefSeq" id="WP_123390025.1">
    <property type="nucleotide sequence ID" value="NZ_RKHO01000001.1"/>
</dbReference>
<dbReference type="AlphaFoldDB" id="A0A3N2CTH4"/>
<dbReference type="Proteomes" id="UP000281738">
    <property type="component" value="Unassembled WGS sequence"/>
</dbReference>
<sequence length="176" mass="18727">MSRSRLVDLAHDVQRLPYRWPAPPDAASTERAGAGTCAGKHALLAQRLASVGLVSGPLVVVGPLAPPIWPDLVGEADGLLEVHECLTVVTPWAGPVTVDVTWHPAAVAAGLPGLAPDWDGSSDTPTAVAPVGPGHAVDRTSLRGAKEKLRERLYSREERARRDRILREIAARALRL</sequence>
<evidence type="ECO:0000313" key="1">
    <source>
        <dbReference type="EMBL" id="ROR90840.1"/>
    </source>
</evidence>
<keyword evidence="2" id="KW-1185">Reference proteome</keyword>
<accession>A0A3N2CTH4</accession>
<comment type="caution">
    <text evidence="1">The sequence shown here is derived from an EMBL/GenBank/DDBJ whole genome shotgun (WGS) entry which is preliminary data.</text>
</comment>
<evidence type="ECO:0008006" key="3">
    <source>
        <dbReference type="Google" id="ProtNLM"/>
    </source>
</evidence>
<proteinExistence type="predicted"/>
<gene>
    <name evidence="1" type="ORF">EDD33_1688</name>
</gene>